<dbReference type="GO" id="GO:0016020">
    <property type="term" value="C:membrane"/>
    <property type="evidence" value="ECO:0007669"/>
    <property type="project" value="InterPro"/>
</dbReference>
<dbReference type="AlphaFoldDB" id="A0A090ADW4"/>
<dbReference type="HOGENOM" id="CLU_059326_3_1_6"/>
<dbReference type="KEGG" id="tig:THII_1826"/>
<dbReference type="InterPro" id="IPR007428">
    <property type="entry name" value="MlaA"/>
</dbReference>
<dbReference type="STRING" id="40754.THII_1826"/>
<dbReference type="PRINTS" id="PR01805">
    <property type="entry name" value="VACJLIPOPROT"/>
</dbReference>
<name>A0A090ADW4_9GAMM</name>
<feature type="region of interest" description="Disordered" evidence="3">
    <location>
        <begin position="235"/>
        <end position="295"/>
    </location>
</feature>
<dbReference type="Proteomes" id="UP000031623">
    <property type="component" value="Chromosome"/>
</dbReference>
<organism evidence="4 5">
    <name type="scientific">Thioploca ingrica</name>
    <dbReference type="NCBI Taxonomy" id="40754"/>
    <lineage>
        <taxon>Bacteria</taxon>
        <taxon>Pseudomonadati</taxon>
        <taxon>Pseudomonadota</taxon>
        <taxon>Gammaproteobacteria</taxon>
        <taxon>Thiotrichales</taxon>
        <taxon>Thiotrichaceae</taxon>
        <taxon>Thioploca</taxon>
    </lineage>
</organism>
<keyword evidence="4" id="KW-0449">Lipoprotein</keyword>
<accession>A0A090ADW4</accession>
<keyword evidence="2" id="KW-0732">Signal</keyword>
<evidence type="ECO:0000256" key="3">
    <source>
        <dbReference type="SAM" id="MobiDB-lite"/>
    </source>
</evidence>
<dbReference type="OrthoDB" id="9785326at2"/>
<dbReference type="PANTHER" id="PTHR30035:SF3">
    <property type="entry name" value="INTERMEMBRANE PHOSPHOLIPID TRANSPORT SYSTEM LIPOPROTEIN MLAA"/>
    <property type="match status" value="1"/>
</dbReference>
<evidence type="ECO:0000313" key="4">
    <source>
        <dbReference type="EMBL" id="BAP56123.1"/>
    </source>
</evidence>
<evidence type="ECO:0000313" key="5">
    <source>
        <dbReference type="Proteomes" id="UP000031623"/>
    </source>
</evidence>
<evidence type="ECO:0000256" key="1">
    <source>
        <dbReference type="ARBA" id="ARBA00010634"/>
    </source>
</evidence>
<dbReference type="GO" id="GO:0120010">
    <property type="term" value="P:intermembrane phospholipid transfer"/>
    <property type="evidence" value="ECO:0007669"/>
    <property type="project" value="TreeGrafter"/>
</dbReference>
<feature type="compositionally biased region" description="Acidic residues" evidence="3">
    <location>
        <begin position="242"/>
        <end position="253"/>
    </location>
</feature>
<comment type="similarity">
    <text evidence="1">Belongs to the MlaA family.</text>
</comment>
<reference evidence="4 5" key="1">
    <citation type="journal article" date="2014" name="ISME J.">
        <title>Ecophysiology of Thioploca ingrica as revealed by the complete genome sequence supplemented with proteomic evidence.</title>
        <authorList>
            <person name="Kojima H."/>
            <person name="Ogura Y."/>
            <person name="Yamamoto N."/>
            <person name="Togashi T."/>
            <person name="Mori H."/>
            <person name="Watanabe T."/>
            <person name="Nemoto F."/>
            <person name="Kurokawa K."/>
            <person name="Hayashi T."/>
            <person name="Fukui M."/>
        </authorList>
    </citation>
    <scope>NUCLEOTIDE SEQUENCE [LARGE SCALE GENOMIC DNA]</scope>
</reference>
<keyword evidence="5" id="KW-1185">Reference proteome</keyword>
<dbReference type="EMBL" id="AP014633">
    <property type="protein sequence ID" value="BAP56123.1"/>
    <property type="molecule type" value="Genomic_DNA"/>
</dbReference>
<gene>
    <name evidence="4" type="ORF">THII_1826</name>
</gene>
<proteinExistence type="inferred from homology"/>
<sequence length="295" mass="32598">MLNAVHYNRMLGILLFVSGFISGCATHPPQPDPLEKFNRNVFAFNESVDQAMLKPVAKAYKAITPAAVDKGITNFFNNLTDVIVVGNDLLQFKLKQTATDTGRLLLNSTLGLVGFVDVAAELGLPKHEEDFGQTLGYWGLKSGPYIMLPFFGPSSVRDVIGKGVDIFFDPRVYYAHYQGGNARDFVVSTNVISATDTRADLLDIEKILQTAALDKYSYIRDAYLARRQYLVYDGSPPSQEQAIDEGDLFDDLEKDAGDKSATDDEGDLFDDLEKDEGNKSSTKDKVDLENEAPEK</sequence>
<dbReference type="Pfam" id="PF04333">
    <property type="entry name" value="MlaA"/>
    <property type="match status" value="1"/>
</dbReference>
<dbReference type="PANTHER" id="PTHR30035">
    <property type="entry name" value="LIPOPROTEIN VACJ-RELATED"/>
    <property type="match status" value="1"/>
</dbReference>
<protein>
    <submittedName>
        <fullName evidence="4">Surface lipoprotein</fullName>
    </submittedName>
</protein>
<feature type="compositionally biased region" description="Basic and acidic residues" evidence="3">
    <location>
        <begin position="275"/>
        <end position="295"/>
    </location>
</feature>
<feature type="compositionally biased region" description="Acidic residues" evidence="3">
    <location>
        <begin position="263"/>
        <end position="274"/>
    </location>
</feature>
<evidence type="ECO:0000256" key="2">
    <source>
        <dbReference type="ARBA" id="ARBA00022729"/>
    </source>
</evidence>